<comment type="caution">
    <text evidence="3">The sequence shown here is derived from an EMBL/GenBank/DDBJ whole genome shotgun (WGS) entry which is preliminary data.</text>
</comment>
<dbReference type="AlphaFoldDB" id="A0AAN7Z3S7"/>
<dbReference type="InterPro" id="IPR029058">
    <property type="entry name" value="AB_hydrolase_fold"/>
</dbReference>
<dbReference type="GO" id="GO:0047372">
    <property type="term" value="F:monoacylglycerol lipase activity"/>
    <property type="evidence" value="ECO:0007669"/>
    <property type="project" value="TreeGrafter"/>
</dbReference>
<accession>A0AAN7Z3S7</accession>
<evidence type="ECO:0000259" key="2">
    <source>
        <dbReference type="Pfam" id="PF00561"/>
    </source>
</evidence>
<organism evidence="3 4">
    <name type="scientific">Xylaria bambusicola</name>
    <dbReference type="NCBI Taxonomy" id="326684"/>
    <lineage>
        <taxon>Eukaryota</taxon>
        <taxon>Fungi</taxon>
        <taxon>Dikarya</taxon>
        <taxon>Ascomycota</taxon>
        <taxon>Pezizomycotina</taxon>
        <taxon>Sordariomycetes</taxon>
        <taxon>Xylariomycetidae</taxon>
        <taxon>Xylariales</taxon>
        <taxon>Xylariaceae</taxon>
        <taxon>Xylaria</taxon>
    </lineage>
</organism>
<dbReference type="PANTHER" id="PTHR43798">
    <property type="entry name" value="MONOACYLGLYCEROL LIPASE"/>
    <property type="match status" value="1"/>
</dbReference>
<dbReference type="Gene3D" id="3.40.50.1820">
    <property type="entry name" value="alpha/beta hydrolase"/>
    <property type="match status" value="1"/>
</dbReference>
<dbReference type="InterPro" id="IPR000073">
    <property type="entry name" value="AB_hydrolase_1"/>
</dbReference>
<protein>
    <recommendedName>
        <fullName evidence="2">AB hydrolase-1 domain-containing protein</fullName>
    </recommendedName>
</protein>
<gene>
    <name evidence="3" type="ORF">RRF57_011538</name>
</gene>
<dbReference type="GO" id="GO:0016020">
    <property type="term" value="C:membrane"/>
    <property type="evidence" value="ECO:0007669"/>
    <property type="project" value="TreeGrafter"/>
</dbReference>
<evidence type="ECO:0000313" key="3">
    <source>
        <dbReference type="EMBL" id="KAK5635825.1"/>
    </source>
</evidence>
<evidence type="ECO:0000313" key="4">
    <source>
        <dbReference type="Proteomes" id="UP001305414"/>
    </source>
</evidence>
<dbReference type="Pfam" id="PF00561">
    <property type="entry name" value="Abhydrolase_1"/>
    <property type="match status" value="1"/>
</dbReference>
<dbReference type="PRINTS" id="PR00111">
    <property type="entry name" value="ABHYDROLASE"/>
</dbReference>
<dbReference type="Proteomes" id="UP001305414">
    <property type="component" value="Unassembled WGS sequence"/>
</dbReference>
<keyword evidence="4" id="KW-1185">Reference proteome</keyword>
<dbReference type="SUPFAM" id="SSF53474">
    <property type="entry name" value="alpha/beta-Hydrolases"/>
    <property type="match status" value="1"/>
</dbReference>
<dbReference type="PANTHER" id="PTHR43798:SF33">
    <property type="entry name" value="HYDROLASE, PUTATIVE (AFU_ORTHOLOGUE AFUA_2G14860)-RELATED"/>
    <property type="match status" value="1"/>
</dbReference>
<feature type="domain" description="AB hydrolase-1" evidence="2">
    <location>
        <begin position="104"/>
        <end position="221"/>
    </location>
</feature>
<dbReference type="GO" id="GO:0046464">
    <property type="term" value="P:acylglycerol catabolic process"/>
    <property type="evidence" value="ECO:0007669"/>
    <property type="project" value="TreeGrafter"/>
</dbReference>
<sequence>MTLNPTSLKPQNLSSKLILITAAALCITLSTNLLRRPFSKSKSIHNSQSPSSPYIPSPAKTLSKTALRNAPYPPEDALPGARDVSTPYGSIRVYEWGPEDGECVLFVHGISTPVVALGDLGHEMVRRGYRVILFDLFGRGYSDAPSDQTYDARLYTTQILLVLASSHIPCSQFHLIGYSLGGGLSVAFTRYFPHLLRSLVLIAPCGLIRGDKHVGWRSWLYYDSGILPEILVKYLVRRRIRPVVAKKPAYVAAGAEGVLVAEEGEQQQQQRRRRNVRGDGDSNGGAGWDSAPISKSRPGVTVSDVVAWQVDSHEGFVMAFLSTIRNAPIYAPQDDWQALSRILRIRRNAADGNDGAEFAAGLDGGKICLVLGKDDGVVVMNEVIEDAKAVLGHDAIEFVTLEGGHELPFTSSDRVAESIEGFWKSI</sequence>
<evidence type="ECO:0000256" key="1">
    <source>
        <dbReference type="SAM" id="MobiDB-lite"/>
    </source>
</evidence>
<proteinExistence type="predicted"/>
<name>A0AAN7Z3S7_9PEZI</name>
<dbReference type="EMBL" id="JAWHQM010000058">
    <property type="protein sequence ID" value="KAK5635825.1"/>
    <property type="molecule type" value="Genomic_DNA"/>
</dbReference>
<feature type="region of interest" description="Disordered" evidence="1">
    <location>
        <begin position="262"/>
        <end position="297"/>
    </location>
</feature>
<dbReference type="InterPro" id="IPR050266">
    <property type="entry name" value="AB_hydrolase_sf"/>
</dbReference>
<reference evidence="3 4" key="1">
    <citation type="submission" date="2023-10" db="EMBL/GenBank/DDBJ databases">
        <title>Draft genome sequence of Xylaria bambusicola isolate GMP-LS, the root and basal stem rot pathogen of sugarcane in Indonesia.</title>
        <authorList>
            <person name="Selvaraj P."/>
            <person name="Muralishankar V."/>
            <person name="Muruganantham S."/>
            <person name="Sp S."/>
            <person name="Haryani S."/>
            <person name="Lau K.J.X."/>
            <person name="Naqvi N.I."/>
        </authorList>
    </citation>
    <scope>NUCLEOTIDE SEQUENCE [LARGE SCALE GENOMIC DNA]</scope>
    <source>
        <strain evidence="3">GMP-LS</strain>
    </source>
</reference>